<dbReference type="GO" id="GO:0019301">
    <property type="term" value="P:rhamnose catabolic process"/>
    <property type="evidence" value="ECO:0007669"/>
    <property type="project" value="TreeGrafter"/>
</dbReference>
<reference evidence="1 2" key="1">
    <citation type="submission" date="2020-03" db="EMBL/GenBank/DDBJ databases">
        <title>Whole genome shotgun sequence of Phytohabitans flavus NBRC 107702.</title>
        <authorList>
            <person name="Komaki H."/>
            <person name="Tamura T."/>
        </authorList>
    </citation>
    <scope>NUCLEOTIDE SEQUENCE [LARGE SCALE GENOMIC DNA]</scope>
    <source>
        <strain evidence="1 2">NBRC 107702</strain>
    </source>
</reference>
<dbReference type="EMBL" id="AP022870">
    <property type="protein sequence ID" value="BCB76763.1"/>
    <property type="molecule type" value="Genomic_DNA"/>
</dbReference>
<dbReference type="InterPro" id="IPR011008">
    <property type="entry name" value="Dimeric_a/b-barrel"/>
</dbReference>
<dbReference type="Pfam" id="PF05336">
    <property type="entry name" value="rhaM"/>
    <property type="match status" value="1"/>
</dbReference>
<protein>
    <submittedName>
        <fullName evidence="1">L-rhamnose mutarotase</fullName>
    </submittedName>
</protein>
<keyword evidence="2" id="KW-1185">Reference proteome</keyword>
<dbReference type="PANTHER" id="PTHR34389:SF2">
    <property type="entry name" value="L-RHAMNOSE MUTAROTASE"/>
    <property type="match status" value="1"/>
</dbReference>
<name>A0A6F8XSG0_9ACTN</name>
<sequence>MGPLMERVCFQLHVRPDAVEEYRRRHGEVWPDMRAALSEAGWHNYSLFLRPDGLAVGYLETPDFAASLERMDGLDINTRWQAEMAPLVRRPTGRRADQSLERLPEIFHLD</sequence>
<dbReference type="SUPFAM" id="SSF54909">
    <property type="entry name" value="Dimeric alpha+beta barrel"/>
    <property type="match status" value="1"/>
</dbReference>
<accession>A0A6F8XSG0</accession>
<gene>
    <name evidence="1" type="ORF">Pflav_031730</name>
</gene>
<organism evidence="1 2">
    <name type="scientific">Phytohabitans flavus</name>
    <dbReference type="NCBI Taxonomy" id="1076124"/>
    <lineage>
        <taxon>Bacteria</taxon>
        <taxon>Bacillati</taxon>
        <taxon>Actinomycetota</taxon>
        <taxon>Actinomycetes</taxon>
        <taxon>Micromonosporales</taxon>
        <taxon>Micromonosporaceae</taxon>
    </lineage>
</organism>
<dbReference type="GO" id="GO:0016857">
    <property type="term" value="F:racemase and epimerase activity, acting on carbohydrates and derivatives"/>
    <property type="evidence" value="ECO:0007669"/>
    <property type="project" value="InterPro"/>
</dbReference>
<dbReference type="Gene3D" id="3.30.70.100">
    <property type="match status" value="1"/>
</dbReference>
<dbReference type="Proteomes" id="UP000502508">
    <property type="component" value="Chromosome"/>
</dbReference>
<dbReference type="PANTHER" id="PTHR34389">
    <property type="entry name" value="L-RHAMNOSE MUTAROTASE"/>
    <property type="match status" value="1"/>
</dbReference>
<dbReference type="AlphaFoldDB" id="A0A6F8XSG0"/>
<evidence type="ECO:0000313" key="1">
    <source>
        <dbReference type="EMBL" id="BCB76763.1"/>
    </source>
</evidence>
<dbReference type="InterPro" id="IPR008000">
    <property type="entry name" value="Rham/fucose_mutarotase"/>
</dbReference>
<evidence type="ECO:0000313" key="2">
    <source>
        <dbReference type="Proteomes" id="UP000502508"/>
    </source>
</evidence>
<reference evidence="1 2" key="2">
    <citation type="submission" date="2020-03" db="EMBL/GenBank/DDBJ databases">
        <authorList>
            <person name="Ichikawa N."/>
            <person name="Kimura A."/>
            <person name="Kitahashi Y."/>
            <person name="Uohara A."/>
        </authorList>
    </citation>
    <scope>NUCLEOTIDE SEQUENCE [LARGE SCALE GENOMIC DNA]</scope>
    <source>
        <strain evidence="1 2">NBRC 107702</strain>
    </source>
</reference>
<proteinExistence type="predicted"/>
<dbReference type="KEGG" id="pfla:Pflav_031730"/>